<dbReference type="RefSeq" id="WP_169228394.1">
    <property type="nucleotide sequence ID" value="NZ_JABBGC010000004.1"/>
</dbReference>
<protein>
    <submittedName>
        <fullName evidence="1">N-acetyltransferase</fullName>
    </submittedName>
</protein>
<evidence type="ECO:0000313" key="2">
    <source>
        <dbReference type="Proteomes" id="UP000583266"/>
    </source>
</evidence>
<dbReference type="GO" id="GO:0016740">
    <property type="term" value="F:transferase activity"/>
    <property type="evidence" value="ECO:0007669"/>
    <property type="project" value="UniProtKB-KW"/>
</dbReference>
<evidence type="ECO:0000313" key="1">
    <source>
        <dbReference type="EMBL" id="NML41306.1"/>
    </source>
</evidence>
<gene>
    <name evidence="1" type="ORF">HHL17_29200</name>
</gene>
<name>A0A848GRU7_9BACT</name>
<dbReference type="EMBL" id="JABBGC010000004">
    <property type="protein sequence ID" value="NML41306.1"/>
    <property type="molecule type" value="Genomic_DNA"/>
</dbReference>
<dbReference type="AlphaFoldDB" id="A0A848GRU7"/>
<sequence length="157" mass="18027">MEIIELASGERKSVIITETLKSDLKNLTEDRFFFNWRTLEGSPVVYKLQLKEKNGILGVMGLIHFPDEARVEIKLITSSKENIGKKKKYEGIVGCLIGYACQLSLTKYGEMACVSLVPKTEIRQHYIEKYGMEDAGWQLFLDGWRLLNIVKKYVLCM</sequence>
<dbReference type="Proteomes" id="UP000583266">
    <property type="component" value="Unassembled WGS sequence"/>
</dbReference>
<keyword evidence="2" id="KW-1185">Reference proteome</keyword>
<proteinExistence type="predicted"/>
<reference evidence="1 2" key="1">
    <citation type="submission" date="2020-04" db="EMBL/GenBank/DDBJ databases">
        <title>Chitinophaga sp. G-6-1-13 sp. nov., isolated from soil.</title>
        <authorList>
            <person name="Dahal R.H."/>
            <person name="Chaudhary D.K."/>
        </authorList>
    </citation>
    <scope>NUCLEOTIDE SEQUENCE [LARGE SCALE GENOMIC DNA]</scope>
    <source>
        <strain evidence="1 2">G-6-1-13</strain>
    </source>
</reference>
<comment type="caution">
    <text evidence="1">The sequence shown here is derived from an EMBL/GenBank/DDBJ whole genome shotgun (WGS) entry which is preliminary data.</text>
</comment>
<keyword evidence="1" id="KW-0808">Transferase</keyword>
<organism evidence="1 2">
    <name type="scientific">Chitinophaga fulva</name>
    <dbReference type="NCBI Taxonomy" id="2728842"/>
    <lineage>
        <taxon>Bacteria</taxon>
        <taxon>Pseudomonadati</taxon>
        <taxon>Bacteroidota</taxon>
        <taxon>Chitinophagia</taxon>
        <taxon>Chitinophagales</taxon>
        <taxon>Chitinophagaceae</taxon>
        <taxon>Chitinophaga</taxon>
    </lineage>
</organism>
<accession>A0A848GRU7</accession>